<feature type="domain" description="Phage tail fibre adhesin Gp38 N-terminal" evidence="12">
    <location>
        <begin position="1"/>
        <end position="43"/>
    </location>
</feature>
<dbReference type="InterPro" id="IPR048291">
    <property type="entry name" value="Gp38_N"/>
</dbReference>
<keyword evidence="5" id="KW-0946">Virion</keyword>
<evidence type="ECO:0000256" key="10">
    <source>
        <dbReference type="SAM" id="MobiDB-lite"/>
    </source>
</evidence>
<dbReference type="Proteomes" id="UP000032000">
    <property type="component" value="Segment"/>
</dbReference>
<dbReference type="InterPro" id="IPR007932">
    <property type="entry name" value="Receptor-recog_Gp38"/>
</dbReference>
<evidence type="ECO:0000256" key="5">
    <source>
        <dbReference type="ARBA" id="ARBA00022844"/>
    </source>
</evidence>
<organism evidence="13 14">
    <name type="scientific">Salmonella phage STP4-a</name>
    <dbReference type="NCBI Taxonomy" id="1445860"/>
    <lineage>
        <taxon>Viruses</taxon>
        <taxon>Duplodnaviria</taxon>
        <taxon>Heunggongvirae</taxon>
        <taxon>Uroviricota</taxon>
        <taxon>Caudoviricetes</taxon>
        <taxon>Pantevenvirales</taxon>
        <taxon>Straboviridae</taxon>
        <taxon>Tevenvirinae</taxon>
        <taxon>Gelderlandvirus</taxon>
        <taxon>Gelderlandvirus stp4a</taxon>
    </lineage>
</organism>
<dbReference type="RefSeq" id="YP_009126191.1">
    <property type="nucleotide sequence ID" value="NC_026607.2"/>
</dbReference>
<dbReference type="EMBL" id="KJ000058">
    <property type="protein sequence ID" value="AHJ86838.1"/>
    <property type="molecule type" value="Genomic_DNA"/>
</dbReference>
<feature type="domain" description="Receptor-recognising protein Gp38" evidence="11">
    <location>
        <begin position="48"/>
        <end position="259"/>
    </location>
</feature>
<feature type="region of interest" description="Disordered" evidence="10">
    <location>
        <begin position="195"/>
        <end position="226"/>
    </location>
</feature>
<evidence type="ECO:0000256" key="7">
    <source>
        <dbReference type="ARBA" id="ARBA00035690"/>
    </source>
</evidence>
<dbReference type="GeneID" id="23681001"/>
<evidence type="ECO:0000259" key="11">
    <source>
        <dbReference type="Pfam" id="PF05268"/>
    </source>
</evidence>
<name>A0A0B4LA05_9CAUD</name>
<sequence length="259" mass="26331">MAVVGIPGNIGSSAKAETGQASMSAAAVQLRLPATDVWMSQFAGLSKEEIWEWTGPNHSFNKDWLIGELRNRGGTPVVINIRADQVSHTAGVPLFEFPGDLPNAYVTLNIYATIYGRGGNGGGRGNGDKGGDCIHNWIGNRLRINNQGWICGGGGGGGGSYWDPGWGNPQYGAGGGGRPFGVAPWTNFNTPATNGTLEAPGHGSRGGNFGGGDGGQTGANGGGAWGPSGELYGGGASGHAVVGTSPQWINTGNIAGPWL</sequence>
<reference evidence="13" key="1">
    <citation type="submission" date="2015-06" db="EMBL/GenBank/DDBJ databases">
        <title>Genomic characterization of STP4-a, a novel T4 virulent phage infecting Salmonella.</title>
        <authorList>
            <person name="Li M."/>
            <person name="Wang J."/>
            <person name="Lin H."/>
            <person name="Han F."/>
        </authorList>
    </citation>
    <scope>NUCLEOTIDE SEQUENCE [LARGE SCALE GENOMIC DNA]</scope>
</reference>
<evidence type="ECO:0000256" key="2">
    <source>
        <dbReference type="ARBA" id="ARBA00022581"/>
    </source>
</evidence>
<evidence type="ECO:0000256" key="3">
    <source>
        <dbReference type="ARBA" id="ARBA00022732"/>
    </source>
</evidence>
<feature type="compositionally biased region" description="Gly residues" evidence="10">
    <location>
        <begin position="203"/>
        <end position="226"/>
    </location>
</feature>
<dbReference type="GO" id="GO:0098671">
    <property type="term" value="P:adhesion receptor-mediated virion attachment to host cell"/>
    <property type="evidence" value="ECO:0007669"/>
    <property type="project" value="UniProtKB-ARBA"/>
</dbReference>
<dbReference type="GO" id="GO:0046718">
    <property type="term" value="P:symbiont entry into host cell"/>
    <property type="evidence" value="ECO:0007669"/>
    <property type="project" value="UniProtKB-KW"/>
</dbReference>
<comment type="subcellular location">
    <subcellularLocation>
        <location evidence="1">Virion</location>
    </subcellularLocation>
</comment>
<keyword evidence="2" id="KW-0945">Host-virus interaction</keyword>
<evidence type="ECO:0000259" key="12">
    <source>
        <dbReference type="Pfam" id="PF21721"/>
    </source>
</evidence>
<evidence type="ECO:0000256" key="4">
    <source>
        <dbReference type="ARBA" id="ARBA00022804"/>
    </source>
</evidence>
<keyword evidence="6" id="KW-1160">Virus entry into host cell</keyword>
<dbReference type="GO" id="GO:0098015">
    <property type="term" value="C:virus tail"/>
    <property type="evidence" value="ECO:0007669"/>
    <property type="project" value="UniProtKB-KW"/>
</dbReference>
<keyword evidence="3" id="KW-1227">Viral tail protein</keyword>
<keyword evidence="4" id="KW-1161">Viral attachment to host cell</keyword>
<evidence type="ECO:0000256" key="9">
    <source>
        <dbReference type="ARBA" id="ARBA00035730"/>
    </source>
</evidence>
<evidence type="ECO:0000256" key="6">
    <source>
        <dbReference type="ARBA" id="ARBA00023296"/>
    </source>
</evidence>
<keyword evidence="14" id="KW-1185">Reference proteome</keyword>
<accession>A0A0B4LA05</accession>
<proteinExistence type="predicted"/>
<evidence type="ECO:0000256" key="8">
    <source>
        <dbReference type="ARBA" id="ARBA00035721"/>
    </source>
</evidence>
<keyword evidence="13" id="KW-0675">Receptor</keyword>
<evidence type="ECO:0000313" key="13">
    <source>
        <dbReference type="EMBL" id="AHJ86838.1"/>
    </source>
</evidence>
<gene>
    <name evidence="13" type="ORF">STP4a_241</name>
</gene>
<evidence type="ECO:0000313" key="14">
    <source>
        <dbReference type="Proteomes" id="UP000032000"/>
    </source>
</evidence>
<dbReference type="Pfam" id="PF21721">
    <property type="entry name" value="Gp38_N"/>
    <property type="match status" value="1"/>
</dbReference>
<dbReference type="KEGG" id="vg:23681001"/>
<evidence type="ECO:0000256" key="1">
    <source>
        <dbReference type="ARBA" id="ARBA00004328"/>
    </source>
</evidence>
<dbReference type="Pfam" id="PF05268">
    <property type="entry name" value="GP38"/>
    <property type="match status" value="1"/>
</dbReference>
<protein>
    <recommendedName>
        <fullName evidence="7">Receptor-recognizing protein gp38</fullName>
    </recommendedName>
    <alternativeName>
        <fullName evidence="8">Gene product 38</fullName>
    </alternativeName>
    <alternativeName>
        <fullName evidence="9">Long tail fiber adhesin</fullName>
    </alternativeName>
</protein>
<dbReference type="SMR" id="A0A0B4LA05"/>